<dbReference type="Gene3D" id="2.60.120.10">
    <property type="entry name" value="Jelly Rolls"/>
    <property type="match status" value="1"/>
</dbReference>
<dbReference type="Pfam" id="PF00027">
    <property type="entry name" value="cNMP_binding"/>
    <property type="match status" value="1"/>
</dbReference>
<dbReference type="PANTHER" id="PTHR24567:SF68">
    <property type="entry name" value="DNA-BINDING TRANSCRIPTIONAL DUAL REGULATOR CRP"/>
    <property type="match status" value="1"/>
</dbReference>
<dbReference type="AlphaFoldDB" id="A0A4R6WJD5"/>
<name>A0A4R6WJD5_9PROT</name>
<evidence type="ECO:0000256" key="2">
    <source>
        <dbReference type="ARBA" id="ARBA00023125"/>
    </source>
</evidence>
<proteinExistence type="predicted"/>
<dbReference type="SUPFAM" id="SSF51206">
    <property type="entry name" value="cAMP-binding domain-like"/>
    <property type="match status" value="1"/>
</dbReference>
<dbReference type="CDD" id="cd00038">
    <property type="entry name" value="CAP_ED"/>
    <property type="match status" value="1"/>
</dbReference>
<sequence>MPICPATPPSCTQCPRLATAFYGPTSESAAAEFERLREGTRAVPAKRIIYRAGDVAKEMQILLSGWAFRYKLLTGGRRQIISFALPGDPVAMRMLFLDRGAFSVQALTDCTLCTFDRESFADFVGRHQRLAENAKLLCVESNAATEELLADIGRRTAYERVGRLILSLARRMQAKGLLQGLVGYLPLSQAHIADALGLTAIHVGRVLRQLKDDRVLTFSRTQFEIHDLPALERL</sequence>
<dbReference type="PANTHER" id="PTHR24567">
    <property type="entry name" value="CRP FAMILY TRANSCRIPTIONAL REGULATORY PROTEIN"/>
    <property type="match status" value="1"/>
</dbReference>
<dbReference type="InterPro" id="IPR050397">
    <property type="entry name" value="Env_Response_Regulators"/>
</dbReference>
<accession>A0A4R6WJD5</accession>
<dbReference type="PROSITE" id="PS51063">
    <property type="entry name" value="HTH_CRP_2"/>
    <property type="match status" value="1"/>
</dbReference>
<feature type="domain" description="HTH crp-type" evidence="4">
    <location>
        <begin position="155"/>
        <end position="229"/>
    </location>
</feature>
<keyword evidence="3" id="KW-0804">Transcription</keyword>
<protein>
    <submittedName>
        <fullName evidence="5">CRP-like cAMP-binding protein</fullName>
    </submittedName>
</protein>
<dbReference type="GO" id="GO:0005829">
    <property type="term" value="C:cytosol"/>
    <property type="evidence" value="ECO:0007669"/>
    <property type="project" value="TreeGrafter"/>
</dbReference>
<keyword evidence="1" id="KW-0805">Transcription regulation</keyword>
<dbReference type="InterPro" id="IPR014710">
    <property type="entry name" value="RmlC-like_jellyroll"/>
</dbReference>
<dbReference type="InterPro" id="IPR036388">
    <property type="entry name" value="WH-like_DNA-bd_sf"/>
</dbReference>
<dbReference type="InterPro" id="IPR018490">
    <property type="entry name" value="cNMP-bd_dom_sf"/>
</dbReference>
<dbReference type="Proteomes" id="UP000295783">
    <property type="component" value="Unassembled WGS sequence"/>
</dbReference>
<dbReference type="InterPro" id="IPR000595">
    <property type="entry name" value="cNMP-bd_dom"/>
</dbReference>
<dbReference type="Pfam" id="PF13545">
    <property type="entry name" value="HTH_Crp_2"/>
    <property type="match status" value="1"/>
</dbReference>
<evidence type="ECO:0000313" key="6">
    <source>
        <dbReference type="Proteomes" id="UP000295783"/>
    </source>
</evidence>
<dbReference type="RefSeq" id="WP_133614489.1">
    <property type="nucleotide sequence ID" value="NZ_SNYW01000011.1"/>
</dbReference>
<dbReference type="InterPro" id="IPR036390">
    <property type="entry name" value="WH_DNA-bd_sf"/>
</dbReference>
<dbReference type="EMBL" id="SNYW01000011">
    <property type="protein sequence ID" value="TDQ80502.1"/>
    <property type="molecule type" value="Genomic_DNA"/>
</dbReference>
<dbReference type="SUPFAM" id="SSF46785">
    <property type="entry name" value="Winged helix' DNA-binding domain"/>
    <property type="match status" value="1"/>
</dbReference>
<evidence type="ECO:0000313" key="5">
    <source>
        <dbReference type="EMBL" id="TDQ80502.1"/>
    </source>
</evidence>
<comment type="caution">
    <text evidence="5">The sequence shown here is derived from an EMBL/GenBank/DDBJ whole genome shotgun (WGS) entry which is preliminary data.</text>
</comment>
<evidence type="ECO:0000256" key="3">
    <source>
        <dbReference type="ARBA" id="ARBA00023163"/>
    </source>
</evidence>
<keyword evidence="6" id="KW-1185">Reference proteome</keyword>
<dbReference type="SMART" id="SM00100">
    <property type="entry name" value="cNMP"/>
    <property type="match status" value="1"/>
</dbReference>
<dbReference type="InterPro" id="IPR012318">
    <property type="entry name" value="HTH_CRP"/>
</dbReference>
<organism evidence="5 6">
    <name type="scientific">Dongia mobilis</name>
    <dbReference type="NCBI Taxonomy" id="578943"/>
    <lineage>
        <taxon>Bacteria</taxon>
        <taxon>Pseudomonadati</taxon>
        <taxon>Pseudomonadota</taxon>
        <taxon>Alphaproteobacteria</taxon>
        <taxon>Rhodospirillales</taxon>
        <taxon>Dongiaceae</taxon>
        <taxon>Dongia</taxon>
    </lineage>
</organism>
<keyword evidence="2" id="KW-0238">DNA-binding</keyword>
<dbReference type="OrthoDB" id="7584044at2"/>
<evidence type="ECO:0000259" key="4">
    <source>
        <dbReference type="PROSITE" id="PS51063"/>
    </source>
</evidence>
<dbReference type="GO" id="GO:0003677">
    <property type="term" value="F:DNA binding"/>
    <property type="evidence" value="ECO:0007669"/>
    <property type="project" value="UniProtKB-KW"/>
</dbReference>
<gene>
    <name evidence="5" type="ORF">A8950_3033</name>
</gene>
<reference evidence="5 6" key="1">
    <citation type="submission" date="2019-03" db="EMBL/GenBank/DDBJ databases">
        <title>Genomic Encyclopedia of Type Strains, Phase III (KMG-III): the genomes of soil and plant-associated and newly described type strains.</title>
        <authorList>
            <person name="Whitman W."/>
        </authorList>
    </citation>
    <scope>NUCLEOTIDE SEQUENCE [LARGE SCALE GENOMIC DNA]</scope>
    <source>
        <strain evidence="5 6">CGMCC 1.7660</strain>
    </source>
</reference>
<dbReference type="Gene3D" id="1.10.10.10">
    <property type="entry name" value="Winged helix-like DNA-binding domain superfamily/Winged helix DNA-binding domain"/>
    <property type="match status" value="1"/>
</dbReference>
<dbReference type="GO" id="GO:0003700">
    <property type="term" value="F:DNA-binding transcription factor activity"/>
    <property type="evidence" value="ECO:0007669"/>
    <property type="project" value="TreeGrafter"/>
</dbReference>
<evidence type="ECO:0000256" key="1">
    <source>
        <dbReference type="ARBA" id="ARBA00023015"/>
    </source>
</evidence>